<sequence length="197" mass="21894">MATTNEHLPEEIIVQILYRLPVKPLIRFSCVSKRWSSIISDPQFAKSHFKLASERKTLSCRLLLSTPSQFKSLDMQTLSFVDDSSVRKLACPFKQPGRAVKTLGSCNGMVFVALDSCNGYYIWNPSTGLFLKLPNPGFASIGATTLSLSIRAREYDPSKTIAGLHHYGFGYVSASDDYKVVVAAEFLNSTMHLEIFS</sequence>
<evidence type="ECO:0000313" key="3">
    <source>
        <dbReference type="Proteomes" id="UP001457282"/>
    </source>
</evidence>
<dbReference type="SUPFAM" id="SSF81383">
    <property type="entry name" value="F-box domain"/>
    <property type="match status" value="1"/>
</dbReference>
<dbReference type="AlphaFoldDB" id="A0AAW1YKW8"/>
<name>A0AAW1YKW8_RUBAR</name>
<dbReference type="PANTHER" id="PTHR31672:SF13">
    <property type="entry name" value="F-BOX PROTEIN CPR30-LIKE"/>
    <property type="match status" value="1"/>
</dbReference>
<organism evidence="2 3">
    <name type="scientific">Rubus argutus</name>
    <name type="common">Southern blackberry</name>
    <dbReference type="NCBI Taxonomy" id="59490"/>
    <lineage>
        <taxon>Eukaryota</taxon>
        <taxon>Viridiplantae</taxon>
        <taxon>Streptophyta</taxon>
        <taxon>Embryophyta</taxon>
        <taxon>Tracheophyta</taxon>
        <taxon>Spermatophyta</taxon>
        <taxon>Magnoliopsida</taxon>
        <taxon>eudicotyledons</taxon>
        <taxon>Gunneridae</taxon>
        <taxon>Pentapetalae</taxon>
        <taxon>rosids</taxon>
        <taxon>fabids</taxon>
        <taxon>Rosales</taxon>
        <taxon>Rosaceae</taxon>
        <taxon>Rosoideae</taxon>
        <taxon>Rosoideae incertae sedis</taxon>
        <taxon>Rubus</taxon>
    </lineage>
</organism>
<comment type="caution">
    <text evidence="2">The sequence shown here is derived from an EMBL/GenBank/DDBJ whole genome shotgun (WGS) entry which is preliminary data.</text>
</comment>
<dbReference type="PROSITE" id="PS50181">
    <property type="entry name" value="FBOX"/>
    <property type="match status" value="1"/>
</dbReference>
<accession>A0AAW1YKW8</accession>
<gene>
    <name evidence="2" type="ORF">M0R45_004810</name>
</gene>
<dbReference type="Pfam" id="PF00646">
    <property type="entry name" value="F-box"/>
    <property type="match status" value="1"/>
</dbReference>
<dbReference type="Proteomes" id="UP001457282">
    <property type="component" value="Unassembled WGS sequence"/>
</dbReference>
<dbReference type="InterPro" id="IPR050796">
    <property type="entry name" value="SCF_F-box_component"/>
</dbReference>
<dbReference type="SMART" id="SM00256">
    <property type="entry name" value="FBOX"/>
    <property type="match status" value="1"/>
</dbReference>
<keyword evidence="3" id="KW-1185">Reference proteome</keyword>
<dbReference type="Gene3D" id="1.20.1280.50">
    <property type="match status" value="1"/>
</dbReference>
<dbReference type="InterPro" id="IPR036047">
    <property type="entry name" value="F-box-like_dom_sf"/>
</dbReference>
<dbReference type="EMBL" id="JBEDUW010000001">
    <property type="protein sequence ID" value="KAK9949277.1"/>
    <property type="molecule type" value="Genomic_DNA"/>
</dbReference>
<dbReference type="PANTHER" id="PTHR31672">
    <property type="entry name" value="BNACNNG10540D PROTEIN"/>
    <property type="match status" value="1"/>
</dbReference>
<feature type="domain" description="F-box" evidence="1">
    <location>
        <begin position="2"/>
        <end position="52"/>
    </location>
</feature>
<protein>
    <recommendedName>
        <fullName evidence="1">F-box domain-containing protein</fullName>
    </recommendedName>
</protein>
<proteinExistence type="predicted"/>
<reference evidence="2 3" key="1">
    <citation type="journal article" date="2023" name="G3 (Bethesda)">
        <title>A chromosome-length genome assembly and annotation of blackberry (Rubus argutus, cv. 'Hillquist').</title>
        <authorList>
            <person name="Bruna T."/>
            <person name="Aryal R."/>
            <person name="Dudchenko O."/>
            <person name="Sargent D.J."/>
            <person name="Mead D."/>
            <person name="Buti M."/>
            <person name="Cavallini A."/>
            <person name="Hytonen T."/>
            <person name="Andres J."/>
            <person name="Pham M."/>
            <person name="Weisz D."/>
            <person name="Mascagni F."/>
            <person name="Usai G."/>
            <person name="Natali L."/>
            <person name="Bassil N."/>
            <person name="Fernandez G.E."/>
            <person name="Lomsadze A."/>
            <person name="Armour M."/>
            <person name="Olukolu B."/>
            <person name="Poorten T."/>
            <person name="Britton C."/>
            <person name="Davik J."/>
            <person name="Ashrafi H."/>
            <person name="Aiden E.L."/>
            <person name="Borodovsky M."/>
            <person name="Worthington M."/>
        </authorList>
    </citation>
    <scope>NUCLEOTIDE SEQUENCE [LARGE SCALE GENOMIC DNA]</scope>
    <source>
        <strain evidence="2">PI 553951</strain>
    </source>
</reference>
<dbReference type="InterPro" id="IPR001810">
    <property type="entry name" value="F-box_dom"/>
</dbReference>
<evidence type="ECO:0000313" key="2">
    <source>
        <dbReference type="EMBL" id="KAK9949277.1"/>
    </source>
</evidence>
<evidence type="ECO:0000259" key="1">
    <source>
        <dbReference type="PROSITE" id="PS50181"/>
    </source>
</evidence>
<dbReference type="CDD" id="cd22157">
    <property type="entry name" value="F-box_AtFBW1-like"/>
    <property type="match status" value="1"/>
</dbReference>